<evidence type="ECO:0000313" key="3">
    <source>
        <dbReference type="EMBL" id="NIJ22921.1"/>
    </source>
</evidence>
<comment type="caution">
    <text evidence="3">The sequence shown here is derived from an EMBL/GenBank/DDBJ whole genome shotgun (WGS) entry which is preliminary data.</text>
</comment>
<gene>
    <name evidence="3" type="ORF">FHT01_000463</name>
</gene>
<proteinExistence type="predicted"/>
<accession>A0ABX0TX85</accession>
<dbReference type="Proteomes" id="UP000788153">
    <property type="component" value="Unassembled WGS sequence"/>
</dbReference>
<feature type="compositionally biased region" description="Pro residues" evidence="1">
    <location>
        <begin position="68"/>
        <end position="79"/>
    </location>
</feature>
<evidence type="ECO:0000313" key="4">
    <source>
        <dbReference type="Proteomes" id="UP000788153"/>
    </source>
</evidence>
<evidence type="ECO:0000256" key="2">
    <source>
        <dbReference type="SAM" id="SignalP"/>
    </source>
</evidence>
<keyword evidence="4" id="KW-1185">Reference proteome</keyword>
<name>A0ABX0TX85_9SPHN</name>
<feature type="signal peptide" evidence="2">
    <location>
        <begin position="1"/>
        <end position="18"/>
    </location>
</feature>
<feature type="region of interest" description="Disordered" evidence="1">
    <location>
        <begin position="19"/>
        <end position="157"/>
    </location>
</feature>
<organism evidence="3 4">
    <name type="scientific">Sphingomonas japonica</name>
    <dbReference type="NCBI Taxonomy" id="511662"/>
    <lineage>
        <taxon>Bacteria</taxon>
        <taxon>Pseudomonadati</taxon>
        <taxon>Pseudomonadota</taxon>
        <taxon>Alphaproteobacteria</taxon>
        <taxon>Sphingomonadales</taxon>
        <taxon>Sphingomonadaceae</taxon>
        <taxon>Sphingomonas</taxon>
    </lineage>
</organism>
<keyword evidence="2" id="KW-0732">Signal</keyword>
<sequence>MKYLALATALALSGTAIAQTTTTPPPATQDGMAQDSMTQTQDGMAQDDMDSMSTTPPMTQDNTVPPATNMPPSTPPTGTPPSSTMPMNQPMTSMSGDDPAGGYMPSQPALSGPATAGATVRFQPSPSPDQAFPAPAPLAEYPVCKAGQTDGCRNRGE</sequence>
<dbReference type="RefSeq" id="WP_140048114.1">
    <property type="nucleotide sequence ID" value="NZ_BAAAEV010000001.1"/>
</dbReference>
<dbReference type="EMBL" id="JAASQP010000001">
    <property type="protein sequence ID" value="NIJ22921.1"/>
    <property type="molecule type" value="Genomic_DNA"/>
</dbReference>
<reference evidence="3 4" key="1">
    <citation type="submission" date="2020-03" db="EMBL/GenBank/DDBJ databases">
        <title>Genomic Encyclopedia of Type Strains, Phase IV (KMG-IV): sequencing the most valuable type-strain genomes for metagenomic binning, comparative biology and taxonomic classification.</title>
        <authorList>
            <person name="Goeker M."/>
        </authorList>
    </citation>
    <scope>NUCLEOTIDE SEQUENCE [LARGE SCALE GENOMIC DNA]</scope>
    <source>
        <strain evidence="3 4">DSM 22753</strain>
    </source>
</reference>
<evidence type="ECO:0008006" key="5">
    <source>
        <dbReference type="Google" id="ProtNLM"/>
    </source>
</evidence>
<evidence type="ECO:0000256" key="1">
    <source>
        <dbReference type="SAM" id="MobiDB-lite"/>
    </source>
</evidence>
<feature type="compositionally biased region" description="Polar residues" evidence="1">
    <location>
        <begin position="51"/>
        <end position="63"/>
    </location>
</feature>
<feature type="chain" id="PRO_5045500116" description="Fe-S oxidoreductase" evidence="2">
    <location>
        <begin position="19"/>
        <end position="157"/>
    </location>
</feature>
<protein>
    <recommendedName>
        <fullName evidence="5">Fe-S oxidoreductase</fullName>
    </recommendedName>
</protein>